<evidence type="ECO:0000313" key="3">
    <source>
        <dbReference type="Proteomes" id="UP001604277"/>
    </source>
</evidence>
<evidence type="ECO:0000256" key="1">
    <source>
        <dbReference type="SAM" id="MobiDB-lite"/>
    </source>
</evidence>
<accession>A0ABD1RZJ9</accession>
<dbReference type="AlphaFoldDB" id="A0ABD1RZJ9"/>
<dbReference type="EMBL" id="JBFOLJ010000011">
    <property type="protein sequence ID" value="KAL2493893.1"/>
    <property type="molecule type" value="Genomic_DNA"/>
</dbReference>
<protein>
    <submittedName>
        <fullName evidence="2">Uncharacterized protein</fullName>
    </submittedName>
</protein>
<name>A0ABD1RZJ9_9LAMI</name>
<sequence length="131" mass="14691">MGDSSDSHLEEVERTALGEIVGHSRAHYGWEVPSFFLTEKELKVIGDLYSYEENFSGVICSDHLFVKHHLIKRSWSNAFPKIKLAGLAAKNILPVMKEKTIDHDQKRSLAGLSLKAREKSQASASADPRKQ</sequence>
<keyword evidence="3" id="KW-1185">Reference proteome</keyword>
<reference evidence="3" key="1">
    <citation type="submission" date="2024-07" db="EMBL/GenBank/DDBJ databases">
        <title>Two chromosome-level genome assemblies of Korean endemic species Abeliophyllum distichum and Forsythia ovata (Oleaceae).</title>
        <authorList>
            <person name="Jang H."/>
        </authorList>
    </citation>
    <scope>NUCLEOTIDE SEQUENCE [LARGE SCALE GENOMIC DNA]</scope>
</reference>
<proteinExistence type="predicted"/>
<gene>
    <name evidence="2" type="ORF">Fot_37650</name>
</gene>
<dbReference type="Proteomes" id="UP001604277">
    <property type="component" value="Unassembled WGS sequence"/>
</dbReference>
<comment type="caution">
    <text evidence="2">The sequence shown here is derived from an EMBL/GenBank/DDBJ whole genome shotgun (WGS) entry which is preliminary data.</text>
</comment>
<feature type="region of interest" description="Disordered" evidence="1">
    <location>
        <begin position="108"/>
        <end position="131"/>
    </location>
</feature>
<evidence type="ECO:0000313" key="2">
    <source>
        <dbReference type="EMBL" id="KAL2493893.1"/>
    </source>
</evidence>
<organism evidence="2 3">
    <name type="scientific">Forsythia ovata</name>
    <dbReference type="NCBI Taxonomy" id="205694"/>
    <lineage>
        <taxon>Eukaryota</taxon>
        <taxon>Viridiplantae</taxon>
        <taxon>Streptophyta</taxon>
        <taxon>Embryophyta</taxon>
        <taxon>Tracheophyta</taxon>
        <taxon>Spermatophyta</taxon>
        <taxon>Magnoliopsida</taxon>
        <taxon>eudicotyledons</taxon>
        <taxon>Gunneridae</taxon>
        <taxon>Pentapetalae</taxon>
        <taxon>asterids</taxon>
        <taxon>lamiids</taxon>
        <taxon>Lamiales</taxon>
        <taxon>Oleaceae</taxon>
        <taxon>Forsythieae</taxon>
        <taxon>Forsythia</taxon>
    </lineage>
</organism>